<evidence type="ECO:0000313" key="2">
    <source>
        <dbReference type="Proteomes" id="UP000324222"/>
    </source>
</evidence>
<reference evidence="1 2" key="1">
    <citation type="submission" date="2019-05" db="EMBL/GenBank/DDBJ databases">
        <title>Another draft genome of Portunus trituberculatus and its Hox gene families provides insights of decapod evolution.</title>
        <authorList>
            <person name="Jeong J.-H."/>
            <person name="Song I."/>
            <person name="Kim S."/>
            <person name="Choi T."/>
            <person name="Kim D."/>
            <person name="Ryu S."/>
            <person name="Kim W."/>
        </authorList>
    </citation>
    <scope>NUCLEOTIDE SEQUENCE [LARGE SCALE GENOMIC DNA]</scope>
    <source>
        <tissue evidence="1">Muscle</tissue>
    </source>
</reference>
<evidence type="ECO:0000313" key="1">
    <source>
        <dbReference type="EMBL" id="MPC63656.1"/>
    </source>
</evidence>
<keyword evidence="2" id="KW-1185">Reference proteome</keyword>
<comment type="caution">
    <text evidence="1">The sequence shown here is derived from an EMBL/GenBank/DDBJ whole genome shotgun (WGS) entry which is preliminary data.</text>
</comment>
<gene>
    <name evidence="1" type="ORF">E2C01_057757</name>
</gene>
<dbReference type="EMBL" id="VSRR010021090">
    <property type="protein sequence ID" value="MPC63656.1"/>
    <property type="molecule type" value="Genomic_DNA"/>
</dbReference>
<proteinExistence type="predicted"/>
<sequence length="32" mass="3733">MKTCRVTEGVNGQTFSCFNPQHIFLKLYKITK</sequence>
<name>A0A5B7H1C6_PORTR</name>
<organism evidence="1 2">
    <name type="scientific">Portunus trituberculatus</name>
    <name type="common">Swimming crab</name>
    <name type="synonym">Neptunus trituberculatus</name>
    <dbReference type="NCBI Taxonomy" id="210409"/>
    <lineage>
        <taxon>Eukaryota</taxon>
        <taxon>Metazoa</taxon>
        <taxon>Ecdysozoa</taxon>
        <taxon>Arthropoda</taxon>
        <taxon>Crustacea</taxon>
        <taxon>Multicrustacea</taxon>
        <taxon>Malacostraca</taxon>
        <taxon>Eumalacostraca</taxon>
        <taxon>Eucarida</taxon>
        <taxon>Decapoda</taxon>
        <taxon>Pleocyemata</taxon>
        <taxon>Brachyura</taxon>
        <taxon>Eubrachyura</taxon>
        <taxon>Portunoidea</taxon>
        <taxon>Portunidae</taxon>
        <taxon>Portuninae</taxon>
        <taxon>Portunus</taxon>
    </lineage>
</organism>
<protein>
    <submittedName>
        <fullName evidence="1">Uncharacterized protein</fullName>
    </submittedName>
</protein>
<accession>A0A5B7H1C6</accession>
<dbReference type="Proteomes" id="UP000324222">
    <property type="component" value="Unassembled WGS sequence"/>
</dbReference>
<dbReference type="AlphaFoldDB" id="A0A5B7H1C6"/>